<accession>A0A844B5E3</accession>
<keyword evidence="1" id="KW-0732">Signal</keyword>
<feature type="chain" id="PRO_5032929582" evidence="1">
    <location>
        <begin position="31"/>
        <end position="112"/>
    </location>
</feature>
<dbReference type="AlphaFoldDB" id="A0A844B5E3"/>
<gene>
    <name evidence="2" type="ORF">GHT07_14135</name>
</gene>
<sequence>MAITMFSFGSLFAPLNGLLSWFAPTSGATAAPASQGSICVDTRPAVFRSARLRASRPLAAPNCRKSTRPLRVFRARGDSPASAAMGMALSGSMADVCAELERLAALESIAAH</sequence>
<dbReference type="EMBL" id="WJBU01000013">
    <property type="protein sequence ID" value="MRD48422.1"/>
    <property type="molecule type" value="Genomic_DNA"/>
</dbReference>
<keyword evidence="3" id="KW-1185">Reference proteome</keyword>
<dbReference type="RefSeq" id="WP_153585749.1">
    <property type="nucleotide sequence ID" value="NZ_WJBU01000013.1"/>
</dbReference>
<dbReference type="Proteomes" id="UP000487350">
    <property type="component" value="Unassembled WGS sequence"/>
</dbReference>
<proteinExistence type="predicted"/>
<evidence type="ECO:0000313" key="3">
    <source>
        <dbReference type="Proteomes" id="UP000487350"/>
    </source>
</evidence>
<comment type="caution">
    <text evidence="2">The sequence shown here is derived from an EMBL/GenBank/DDBJ whole genome shotgun (WGS) entry which is preliminary data.</text>
</comment>
<organism evidence="2 3">
    <name type="scientific">Caenimonas koreensis DSM 17982</name>
    <dbReference type="NCBI Taxonomy" id="1121255"/>
    <lineage>
        <taxon>Bacteria</taxon>
        <taxon>Pseudomonadati</taxon>
        <taxon>Pseudomonadota</taxon>
        <taxon>Betaproteobacteria</taxon>
        <taxon>Burkholderiales</taxon>
        <taxon>Comamonadaceae</taxon>
        <taxon>Caenimonas</taxon>
    </lineage>
</organism>
<name>A0A844B5E3_9BURK</name>
<feature type="signal peptide" evidence="1">
    <location>
        <begin position="1"/>
        <end position="30"/>
    </location>
</feature>
<protein>
    <submittedName>
        <fullName evidence="2">Uncharacterized protein</fullName>
    </submittedName>
</protein>
<reference evidence="2 3" key="1">
    <citation type="submission" date="2019-11" db="EMBL/GenBank/DDBJ databases">
        <title>Caenimonas koreensis gen. nov., sp. nov., isolated from activated sludge.</title>
        <authorList>
            <person name="Seung H.R."/>
        </authorList>
    </citation>
    <scope>NUCLEOTIDE SEQUENCE [LARGE SCALE GENOMIC DNA]</scope>
    <source>
        <strain evidence="2 3">EMB320</strain>
    </source>
</reference>
<evidence type="ECO:0000256" key="1">
    <source>
        <dbReference type="SAM" id="SignalP"/>
    </source>
</evidence>
<evidence type="ECO:0000313" key="2">
    <source>
        <dbReference type="EMBL" id="MRD48422.1"/>
    </source>
</evidence>